<evidence type="ECO:0000313" key="2">
    <source>
        <dbReference type="EMBL" id="OCS84587.1"/>
    </source>
</evidence>
<keyword evidence="3" id="KW-1185">Reference proteome</keyword>
<dbReference type="RefSeq" id="WP_066545627.1">
    <property type="nucleotide sequence ID" value="NZ_MASJ01000023.1"/>
</dbReference>
<sequence>MHGPSRRGKLLLFALALTLVSSMLVLFLPLIVAQTFYYSRDTILLLIPAKNFMLLAVALGMLVVMLVIIAFLQKPWSYTLATIVVLLSGITGYASTQSIILIEQQGITIRDVYKKEHYTWDSIARVTYYYTAHTDDGKYTFVTTTGEEITINETPLFDAYKKSVFREVLKRHNISYETHSR</sequence>
<reference evidence="2 3" key="1">
    <citation type="submission" date="2016-07" db="EMBL/GenBank/DDBJ databases">
        <title>Caryophanon tenue genome sequencing.</title>
        <authorList>
            <person name="Verma A."/>
            <person name="Pal Y."/>
            <person name="Krishnamurthi S."/>
        </authorList>
    </citation>
    <scope>NUCLEOTIDE SEQUENCE [LARGE SCALE GENOMIC DNA]</scope>
    <source>
        <strain evidence="2 3">DSM 14152</strain>
    </source>
</reference>
<dbReference type="AlphaFoldDB" id="A0A1C0YBL9"/>
<evidence type="ECO:0008006" key="4">
    <source>
        <dbReference type="Google" id="ProtNLM"/>
    </source>
</evidence>
<dbReference type="EMBL" id="MASJ01000023">
    <property type="protein sequence ID" value="OCS84587.1"/>
    <property type="molecule type" value="Genomic_DNA"/>
</dbReference>
<dbReference type="STRING" id="33978.A6M13_03135"/>
<evidence type="ECO:0000256" key="1">
    <source>
        <dbReference type="SAM" id="Phobius"/>
    </source>
</evidence>
<evidence type="ECO:0000313" key="3">
    <source>
        <dbReference type="Proteomes" id="UP000093199"/>
    </source>
</evidence>
<comment type="caution">
    <text evidence="2">The sequence shown here is derived from an EMBL/GenBank/DDBJ whole genome shotgun (WGS) entry which is preliminary data.</text>
</comment>
<organism evidence="2 3">
    <name type="scientific">Caryophanon tenue</name>
    <dbReference type="NCBI Taxonomy" id="33978"/>
    <lineage>
        <taxon>Bacteria</taxon>
        <taxon>Bacillati</taxon>
        <taxon>Bacillota</taxon>
        <taxon>Bacilli</taxon>
        <taxon>Bacillales</taxon>
        <taxon>Caryophanaceae</taxon>
        <taxon>Caryophanon</taxon>
    </lineage>
</organism>
<feature type="transmembrane region" description="Helical" evidence="1">
    <location>
        <begin position="78"/>
        <end position="95"/>
    </location>
</feature>
<accession>A0A1C0YBL9</accession>
<proteinExistence type="predicted"/>
<feature type="transmembrane region" description="Helical" evidence="1">
    <location>
        <begin position="52"/>
        <end position="71"/>
    </location>
</feature>
<dbReference type="Proteomes" id="UP000093199">
    <property type="component" value="Unassembled WGS sequence"/>
</dbReference>
<keyword evidence="1" id="KW-1133">Transmembrane helix</keyword>
<keyword evidence="1" id="KW-0812">Transmembrane</keyword>
<name>A0A1C0YBL9_9BACL</name>
<gene>
    <name evidence="2" type="ORF">A6M13_03135</name>
</gene>
<keyword evidence="1" id="KW-0472">Membrane</keyword>
<protein>
    <recommendedName>
        <fullName evidence="4">DUF5673 domain-containing protein</fullName>
    </recommendedName>
</protein>